<comment type="caution">
    <text evidence="1">The sequence shown here is derived from an EMBL/GenBank/DDBJ whole genome shotgun (WGS) entry which is preliminary data.</text>
</comment>
<sequence>MDQRQQQLDDLHQLYHQYVLLDESLQGIFKRNMSEQITAATTKIKQQQHQQSAIIPAHNFNNYSNNSNHSTNNINSHEIILQTTDWNVPTEATSWYSEEDDVTSIPIPIIQTTTEDVTNNNNLNKDRFNYLIDLHYDELKVRKCCSLLEAVANQRESYSHRNHKSKSLRLCFTKEIIPSLDAWCQIKVPGCYHIGIFNFFMRNCLIKNHDKNTASTNKDMNHGYEYCEVLPNVNTRGDYQTACQPYPNHIPIKRVRLSEGCSYRFIPRDSVQVHRERDESMMNQVELRHDLDQSRFIKFKDEYDNELEAEFSRDDSSWSGCGTMILPLLAEEAMPEQLHEYMSECEEKTKAYGCYGVYLSGEANTVYSTENNSTKSFEWRGSIYFYTESYAESIGSFEMRLIR</sequence>
<organism evidence="1 2">
    <name type="scientific">Naegleria lovaniensis</name>
    <name type="common">Amoeba</name>
    <dbReference type="NCBI Taxonomy" id="51637"/>
    <lineage>
        <taxon>Eukaryota</taxon>
        <taxon>Discoba</taxon>
        <taxon>Heterolobosea</taxon>
        <taxon>Tetramitia</taxon>
        <taxon>Eutetramitia</taxon>
        <taxon>Vahlkampfiidae</taxon>
        <taxon>Naegleria</taxon>
    </lineage>
</organism>
<dbReference type="RefSeq" id="XP_044556072.1">
    <property type="nucleotide sequence ID" value="XM_044693526.1"/>
</dbReference>
<protein>
    <submittedName>
        <fullName evidence="1">Uncharacterized protein</fullName>
    </submittedName>
</protein>
<reference evidence="1 2" key="1">
    <citation type="journal article" date="2018" name="BMC Genomics">
        <title>The genome of Naegleria lovaniensis, the basis for a comparative approach to unravel pathogenicity factors of the human pathogenic amoeba N. fowleri.</title>
        <authorList>
            <person name="Liechti N."/>
            <person name="Schurch N."/>
            <person name="Bruggmann R."/>
            <person name="Wittwer M."/>
        </authorList>
    </citation>
    <scope>NUCLEOTIDE SEQUENCE [LARGE SCALE GENOMIC DNA]</scope>
    <source>
        <strain evidence="1 2">ATCC 30569</strain>
    </source>
</reference>
<dbReference type="Proteomes" id="UP000816034">
    <property type="component" value="Unassembled WGS sequence"/>
</dbReference>
<dbReference type="GeneID" id="68096397"/>
<keyword evidence="2" id="KW-1185">Reference proteome</keyword>
<accession>A0AA88KQF8</accession>
<dbReference type="EMBL" id="PYSW02000001">
    <property type="protein sequence ID" value="KAG2394178.1"/>
    <property type="molecule type" value="Genomic_DNA"/>
</dbReference>
<name>A0AA88KQF8_NAELO</name>
<proteinExistence type="predicted"/>
<evidence type="ECO:0000313" key="1">
    <source>
        <dbReference type="EMBL" id="KAG2394178.1"/>
    </source>
</evidence>
<dbReference type="AlphaFoldDB" id="A0AA88KQF8"/>
<gene>
    <name evidence="1" type="ORF">C9374_003942</name>
</gene>
<evidence type="ECO:0000313" key="2">
    <source>
        <dbReference type="Proteomes" id="UP000816034"/>
    </source>
</evidence>